<dbReference type="Proteomes" id="UP000644660">
    <property type="component" value="Unassembled WGS sequence"/>
</dbReference>
<proteinExistence type="predicted"/>
<keyword evidence="4" id="KW-1185">Reference proteome</keyword>
<evidence type="ECO:0000256" key="1">
    <source>
        <dbReference type="SAM" id="MobiDB-lite"/>
    </source>
</evidence>
<dbReference type="RefSeq" id="XP_041408386.1">
    <property type="nucleotide sequence ID" value="XM_041552452.1"/>
</dbReference>
<keyword evidence="2" id="KW-0472">Membrane</keyword>
<comment type="caution">
    <text evidence="3">The sequence shown here is derived from an EMBL/GenBank/DDBJ whole genome shotgun (WGS) entry which is preliminary data.</text>
</comment>
<feature type="transmembrane region" description="Helical" evidence="2">
    <location>
        <begin position="12"/>
        <end position="31"/>
    </location>
</feature>
<dbReference type="EMBL" id="CAEFZW010000010">
    <property type="protein sequence ID" value="CAB4256542.1"/>
    <property type="molecule type" value="Genomic_DNA"/>
</dbReference>
<gene>
    <name evidence="3" type="ORF">KABA2_10S01518</name>
</gene>
<feature type="compositionally biased region" description="Basic and acidic residues" evidence="1">
    <location>
        <begin position="41"/>
        <end position="54"/>
    </location>
</feature>
<evidence type="ECO:0000313" key="3">
    <source>
        <dbReference type="EMBL" id="CAB4256542.1"/>
    </source>
</evidence>
<dbReference type="AlphaFoldDB" id="A0A8H2VJF3"/>
<organism evidence="3 4">
    <name type="scientific">Maudiozyma barnettii</name>
    <dbReference type="NCBI Taxonomy" id="61262"/>
    <lineage>
        <taxon>Eukaryota</taxon>
        <taxon>Fungi</taxon>
        <taxon>Dikarya</taxon>
        <taxon>Ascomycota</taxon>
        <taxon>Saccharomycotina</taxon>
        <taxon>Saccharomycetes</taxon>
        <taxon>Saccharomycetales</taxon>
        <taxon>Saccharomycetaceae</taxon>
        <taxon>Maudiozyma</taxon>
    </lineage>
</organism>
<accession>A0A8H2VJF3</accession>
<keyword evidence="2" id="KW-0812">Transmembrane</keyword>
<evidence type="ECO:0000256" key="2">
    <source>
        <dbReference type="SAM" id="Phobius"/>
    </source>
</evidence>
<dbReference type="GeneID" id="64859624"/>
<name>A0A8H2VJF3_9SACH</name>
<reference evidence="3 4" key="1">
    <citation type="submission" date="2020-05" db="EMBL/GenBank/DDBJ databases">
        <authorList>
            <person name="Casaregola S."/>
            <person name="Devillers H."/>
            <person name="Grondin C."/>
        </authorList>
    </citation>
    <scope>NUCLEOTIDE SEQUENCE [LARGE SCALE GENOMIC DNA]</scope>
    <source>
        <strain evidence="3 4">CLIB 1767</strain>
    </source>
</reference>
<feature type="region of interest" description="Disordered" evidence="1">
    <location>
        <begin position="41"/>
        <end position="61"/>
    </location>
</feature>
<evidence type="ECO:0000313" key="4">
    <source>
        <dbReference type="Proteomes" id="UP000644660"/>
    </source>
</evidence>
<protein>
    <submittedName>
        <fullName evidence="3">Uncharacterized protein</fullName>
    </submittedName>
</protein>
<keyword evidence="2" id="KW-1133">Transmembrane helix</keyword>
<sequence>MSAREKGRKFFTFFFVDVFLFVVPCRISSLISERQRERSCEAASERGTEREKGPQRRKKKRGAGGSMLVRCDCFFMERAVLCCGAVCGWVVTRQIAEGMSLCTVFVPCDMKMCTGGPRMCPREKYLAAHPHQIYKARRFKGSRLTQYHDRIHL</sequence>